<reference evidence="2" key="1">
    <citation type="submission" date="2018-05" db="EMBL/GenBank/DDBJ databases">
        <authorList>
            <person name="Lanie J.A."/>
            <person name="Ng W.-L."/>
            <person name="Kazmierczak K.M."/>
            <person name="Andrzejewski T.M."/>
            <person name="Davidsen T.M."/>
            <person name="Wayne K.J."/>
            <person name="Tettelin H."/>
            <person name="Glass J.I."/>
            <person name="Rusch D."/>
            <person name="Podicherti R."/>
            <person name="Tsui H.-C.T."/>
            <person name="Winkler M.E."/>
        </authorList>
    </citation>
    <scope>NUCLEOTIDE SEQUENCE</scope>
</reference>
<dbReference type="EMBL" id="UINC01085696">
    <property type="protein sequence ID" value="SVC33489.1"/>
    <property type="molecule type" value="Genomic_DNA"/>
</dbReference>
<evidence type="ECO:0000313" key="2">
    <source>
        <dbReference type="EMBL" id="SVC33489.1"/>
    </source>
</evidence>
<evidence type="ECO:0000259" key="1">
    <source>
        <dbReference type="Pfam" id="PF01266"/>
    </source>
</evidence>
<dbReference type="Pfam" id="PF01266">
    <property type="entry name" value="DAO"/>
    <property type="match status" value="1"/>
</dbReference>
<dbReference type="Gene3D" id="3.30.9.10">
    <property type="entry name" value="D-Amino Acid Oxidase, subunit A, domain 2"/>
    <property type="match status" value="1"/>
</dbReference>
<accession>A0A382LA36</accession>
<dbReference type="InterPro" id="IPR036188">
    <property type="entry name" value="FAD/NAD-bd_sf"/>
</dbReference>
<dbReference type="PANTHER" id="PTHR13847">
    <property type="entry name" value="SARCOSINE DEHYDROGENASE-RELATED"/>
    <property type="match status" value="1"/>
</dbReference>
<dbReference type="InterPro" id="IPR006076">
    <property type="entry name" value="FAD-dep_OxRdtase"/>
</dbReference>
<feature type="domain" description="FAD dependent oxidoreductase" evidence="1">
    <location>
        <begin position="11"/>
        <end position="346"/>
    </location>
</feature>
<feature type="non-terminal residue" evidence="2">
    <location>
        <position position="346"/>
    </location>
</feature>
<dbReference type="Gene3D" id="3.50.50.60">
    <property type="entry name" value="FAD/NAD(P)-binding domain"/>
    <property type="match status" value="1"/>
</dbReference>
<dbReference type="GO" id="GO:0005759">
    <property type="term" value="C:mitochondrial matrix"/>
    <property type="evidence" value="ECO:0007669"/>
    <property type="project" value="TreeGrafter"/>
</dbReference>
<proteinExistence type="predicted"/>
<organism evidence="2">
    <name type="scientific">marine metagenome</name>
    <dbReference type="NCBI Taxonomy" id="408172"/>
    <lineage>
        <taxon>unclassified sequences</taxon>
        <taxon>metagenomes</taxon>
        <taxon>ecological metagenomes</taxon>
    </lineage>
</organism>
<protein>
    <recommendedName>
        <fullName evidence="1">FAD dependent oxidoreductase domain-containing protein</fullName>
    </recommendedName>
</protein>
<gene>
    <name evidence="2" type="ORF">METZ01_LOCUS286343</name>
</gene>
<dbReference type="SUPFAM" id="SSF51905">
    <property type="entry name" value="FAD/NAD(P)-binding domain"/>
    <property type="match status" value="1"/>
</dbReference>
<dbReference type="AlphaFoldDB" id="A0A382LA36"/>
<dbReference type="SUPFAM" id="SSF54373">
    <property type="entry name" value="FAD-linked reductases, C-terminal domain"/>
    <property type="match status" value="1"/>
</dbReference>
<dbReference type="PANTHER" id="PTHR13847:SF193">
    <property type="entry name" value="PYRUVATE DEHYDROGENASE PHOSPHATASE REGULATORY SUBUNIT, MITOCHONDRIAL"/>
    <property type="match status" value="1"/>
</dbReference>
<sequence>MTEAFPTDAQVVIIGGGVIGTACAFQLSELGVTDVVVLERDRLGCGTSWHAAGNIPLMDHAPDIVYLNQLAANLYESFDSEQSIGWRRCGRVMLARTDSRLAEFDTLVKSAKKVGVEAHLISPQDIQEKLPLFRTDDLLGGLWSPDDGRVNPTDLISTYASKARAGGVHISEQITANSISISHGEVCAVETSEGIIKCETVVNCAGLWSRPLGLCNKINIPAYPVEHFYLLTEPIAGLTPDMPTFRDPDSLIYGREEVGGLLLGCFDREAKPISPSMLPADFSFSLLNEDWDQFQPYMERGLHLIPALANTGIKMLLNGPECFTPDNLPIFDEVAGVKGYFVLTGM</sequence>
<name>A0A382LA36_9ZZZZ</name>